<dbReference type="SUPFAM" id="SSF53092">
    <property type="entry name" value="Creatinase/prolidase N-terminal domain"/>
    <property type="match status" value="2"/>
</dbReference>
<dbReference type="InterPro" id="IPR033740">
    <property type="entry name" value="Pept_M24B"/>
</dbReference>
<dbReference type="Proteomes" id="UP001429564">
    <property type="component" value="Unassembled WGS sequence"/>
</dbReference>
<dbReference type="InterPro" id="IPR050422">
    <property type="entry name" value="X-Pro_aminopeptidase_P"/>
</dbReference>
<evidence type="ECO:0000313" key="8">
    <source>
        <dbReference type="Proteomes" id="UP001429564"/>
    </source>
</evidence>
<feature type="domain" description="Peptidase M24" evidence="4">
    <location>
        <begin position="316"/>
        <end position="534"/>
    </location>
</feature>
<dbReference type="Gene3D" id="3.40.350.10">
    <property type="entry name" value="Creatinase/prolidase N-terminal domain"/>
    <property type="match status" value="2"/>
</dbReference>
<dbReference type="Pfam" id="PF16189">
    <property type="entry name" value="Creatinase_N_2"/>
    <property type="match status" value="1"/>
</dbReference>
<dbReference type="InterPro" id="IPR029149">
    <property type="entry name" value="Creatin/AminoP/Spt16_N"/>
</dbReference>
<proteinExistence type="inferred from homology"/>
<comment type="similarity">
    <text evidence="1">Belongs to the peptidase M24B family.</text>
</comment>
<dbReference type="InterPro" id="IPR036005">
    <property type="entry name" value="Creatinase/aminopeptidase-like"/>
</dbReference>
<evidence type="ECO:0000259" key="6">
    <source>
        <dbReference type="Pfam" id="PF16188"/>
    </source>
</evidence>
<dbReference type="SUPFAM" id="SSF55920">
    <property type="entry name" value="Creatinase/aminopeptidase"/>
    <property type="match status" value="1"/>
</dbReference>
<keyword evidence="8" id="KW-1185">Reference proteome</keyword>
<dbReference type="Pfam" id="PF01321">
    <property type="entry name" value="Creatinase_N"/>
    <property type="match status" value="1"/>
</dbReference>
<organism evidence="7 8">
    <name type="scientific">Parasedimentitalea denitrificans</name>
    <dbReference type="NCBI Taxonomy" id="2211118"/>
    <lineage>
        <taxon>Bacteria</taxon>
        <taxon>Pseudomonadati</taxon>
        <taxon>Pseudomonadota</taxon>
        <taxon>Alphaproteobacteria</taxon>
        <taxon>Rhodobacterales</taxon>
        <taxon>Paracoccaceae</taxon>
        <taxon>Parasedimentitalea</taxon>
    </lineage>
</organism>
<sequence length="604" mass="66194">MLDPYIPTVVQHIADLRAEMVRRDLDAFVVPRFDAHLGEYVAPHDERLKFITGFSGSAGMAIVTHETVAVFVDGRYTVQVANECPGELFTHWHLHDAPPESWLANNALSDWCVGFDPMHLPTTWHDRFHQSCASVGADFVPLQSNPVDVIWQDQPTPPKGRISSFPLQFAGKSSADKLADLNDHMVQAGADFFVETQPDNIAWLMNVRGQDVSYTPVPHSFLIAEQSGQVFWFVDQSKFDDLILDALPENVAVLPQGDFQKAIHEKVGAGKTVLLDPGFSPMAVRLALADVQAVEINETSSLTLAKAQKNATELEGLRACHVQDGIALTEFCAWLAATVPLQAATGVPLRERDAEEKIFALRGAQAGFISESFSTISAASGNAAMCHYSTTADQNAPILPENPYLLDSGGQYETGTTDVTRSFCFGSAPEGYTRAYTAVFKAFHALATLRFPKGTQGHHIDAICRRPLWDLGLDYDHGTGHGIGHCLAVHEHPHRIGKDVNPVDLISGMVLSIEPGFYAADKYGIRIENLFEVVEEADGFLSFKTLTLAPIQTDMLEIGSLSPKEMSWLNAYHQEVVERLSPLVSDATREWLASVCGKLMPATT</sequence>
<dbReference type="EMBL" id="QHLQ01000002">
    <property type="protein sequence ID" value="NIZ60182.1"/>
    <property type="molecule type" value="Genomic_DNA"/>
</dbReference>
<keyword evidence="7" id="KW-0031">Aminopeptidase</keyword>
<name>A0ABX0W3H9_9RHOB</name>
<keyword evidence="7" id="KW-0645">Protease</keyword>
<evidence type="ECO:0000256" key="1">
    <source>
        <dbReference type="ARBA" id="ARBA00008766"/>
    </source>
</evidence>
<evidence type="ECO:0000313" key="7">
    <source>
        <dbReference type="EMBL" id="NIZ60182.1"/>
    </source>
</evidence>
<dbReference type="Gene3D" id="3.90.230.10">
    <property type="entry name" value="Creatinase/methionine aminopeptidase superfamily"/>
    <property type="match status" value="1"/>
</dbReference>
<dbReference type="CDD" id="cd01085">
    <property type="entry name" value="APP"/>
    <property type="match status" value="1"/>
</dbReference>
<dbReference type="Pfam" id="PF16188">
    <property type="entry name" value="Peptidase_M24_C"/>
    <property type="match status" value="1"/>
</dbReference>
<evidence type="ECO:0000256" key="2">
    <source>
        <dbReference type="ARBA" id="ARBA00022723"/>
    </source>
</evidence>
<keyword evidence="3" id="KW-0378">Hydrolase</keyword>
<protein>
    <submittedName>
        <fullName evidence="7">Aminopeptidase P family protein</fullName>
    </submittedName>
</protein>
<dbReference type="GO" id="GO:0004177">
    <property type="term" value="F:aminopeptidase activity"/>
    <property type="evidence" value="ECO:0007669"/>
    <property type="project" value="UniProtKB-KW"/>
</dbReference>
<dbReference type="InterPro" id="IPR000994">
    <property type="entry name" value="Pept_M24"/>
</dbReference>
<accession>A0ABX0W3H9</accession>
<reference evidence="7 8" key="1">
    <citation type="submission" date="2018-05" db="EMBL/GenBank/DDBJ databases">
        <authorList>
            <person name="Zhang Y.-J."/>
        </authorList>
    </citation>
    <scope>NUCLEOTIDE SEQUENCE [LARGE SCALE GENOMIC DNA]</scope>
    <source>
        <strain evidence="7 8">CY04</strain>
    </source>
</reference>
<keyword evidence="2" id="KW-0479">Metal-binding</keyword>
<evidence type="ECO:0000256" key="3">
    <source>
        <dbReference type="ARBA" id="ARBA00022801"/>
    </source>
</evidence>
<dbReference type="PANTHER" id="PTHR43763">
    <property type="entry name" value="XAA-PRO AMINOPEPTIDASE 1"/>
    <property type="match status" value="1"/>
</dbReference>
<dbReference type="Pfam" id="PF00557">
    <property type="entry name" value="Peptidase_M24"/>
    <property type="match status" value="1"/>
</dbReference>
<gene>
    <name evidence="7" type="ORF">DL239_04230</name>
</gene>
<evidence type="ECO:0000259" key="5">
    <source>
        <dbReference type="Pfam" id="PF01321"/>
    </source>
</evidence>
<dbReference type="InterPro" id="IPR000587">
    <property type="entry name" value="Creatinase_N"/>
</dbReference>
<feature type="domain" description="Creatinase N-terminal" evidence="5">
    <location>
        <begin position="13"/>
        <end position="143"/>
    </location>
</feature>
<dbReference type="PANTHER" id="PTHR43763:SF6">
    <property type="entry name" value="XAA-PRO AMINOPEPTIDASE 1"/>
    <property type="match status" value="1"/>
</dbReference>
<evidence type="ECO:0000259" key="4">
    <source>
        <dbReference type="Pfam" id="PF00557"/>
    </source>
</evidence>
<dbReference type="InterPro" id="IPR032416">
    <property type="entry name" value="Peptidase_M24_C"/>
</dbReference>
<comment type="caution">
    <text evidence="7">The sequence shown here is derived from an EMBL/GenBank/DDBJ whole genome shotgun (WGS) entry which is preliminary data.</text>
</comment>
<feature type="domain" description="Peptidase M24 C-terminal" evidence="6">
    <location>
        <begin position="539"/>
        <end position="597"/>
    </location>
</feature>